<keyword evidence="1 3" id="KW-0807">Transducer</keyword>
<protein>
    <submittedName>
        <fullName evidence="7">Methyl-accepting chemotaxis protein</fullName>
    </submittedName>
</protein>
<feature type="transmembrane region" description="Helical" evidence="4">
    <location>
        <begin position="301"/>
        <end position="323"/>
    </location>
</feature>
<keyword evidence="4" id="KW-0472">Membrane</keyword>
<accession>A0A7X5J8U0</accession>
<evidence type="ECO:0000313" key="8">
    <source>
        <dbReference type="Proteomes" id="UP000586722"/>
    </source>
</evidence>
<dbReference type="PANTHER" id="PTHR32089">
    <property type="entry name" value="METHYL-ACCEPTING CHEMOTAXIS PROTEIN MCPB"/>
    <property type="match status" value="1"/>
</dbReference>
<proteinExistence type="inferred from homology"/>
<dbReference type="InterPro" id="IPR003660">
    <property type="entry name" value="HAMP_dom"/>
</dbReference>
<evidence type="ECO:0000256" key="2">
    <source>
        <dbReference type="ARBA" id="ARBA00029447"/>
    </source>
</evidence>
<dbReference type="PANTHER" id="PTHR32089:SF112">
    <property type="entry name" value="LYSOZYME-LIKE PROTEIN-RELATED"/>
    <property type="match status" value="1"/>
</dbReference>
<feature type="domain" description="Methyl-accepting transducer" evidence="5">
    <location>
        <begin position="411"/>
        <end position="654"/>
    </location>
</feature>
<dbReference type="RefSeq" id="WP_161708708.1">
    <property type="nucleotide sequence ID" value="NZ_JAABLQ010000001.1"/>
</dbReference>
<sequence length="674" mass="69816">MRALTINRLLALVVFVPLLAVLLLGGVLSLQSYQAWRTMQEAVAIQKLARAAGVLAQSLPVEGFLPLRSEANRDLFTRARADVDRAYDDALRLFAEASPSDPGLKAIHAELVKRRPSLAEYRRAIDAGTAPADLGLRILQPISANGIAMTERGAAVIDDPEISAALVTFHAAMQMTDGVLIERTIGDILKGAGQIDQGAVAGYVHARDLQQLFAATFRNHAPAAMVAALDDFDRSAAAGTLAATAPVILERGAHAGTAAAMTAWKSAIGEKEDLLLKLSTAAAEASQTVATQRLAAARADVLLYVGITLAVFAGAVAVSLLIARVLSRLVGDLGTSLARLAEDDLDSDIRHTGRSDAVGSIARSADTLKQRLAERRHLEQEARSRDAKAAGERQRLMQALADEFQSSVGGIVMRVSAASTQLQQTARVLTRSAERTSGQANAVSGAAAEAGDNVASVASAAEELEASVREIARLVNHSREISRTGVTQAESTAAIVAELSSATGRIGDIVELISGIAAQTNLLALNATIEAARAGEAGKGFAVVAAEVKQLADQTSRATTEIGQQISGIQDSTNRAVGAIGTITAIIGEISQSSAGIASSVEQQGAATREIAKAVALASRGTQEVALNIGSVAEAAQDTGASASQVLDASADLSGQSDHLNAEVNRFLGSIRAA</sequence>
<feature type="domain" description="HAMP" evidence="6">
    <location>
        <begin position="324"/>
        <end position="377"/>
    </location>
</feature>
<organism evidence="7 8">
    <name type="scientific">Pannonibacter tanglangensis</name>
    <dbReference type="NCBI Taxonomy" id="2750084"/>
    <lineage>
        <taxon>Bacteria</taxon>
        <taxon>Pseudomonadati</taxon>
        <taxon>Pseudomonadota</taxon>
        <taxon>Alphaproteobacteria</taxon>
        <taxon>Hyphomicrobiales</taxon>
        <taxon>Stappiaceae</taxon>
        <taxon>Pannonibacter</taxon>
    </lineage>
</organism>
<dbReference type="GO" id="GO:0016020">
    <property type="term" value="C:membrane"/>
    <property type="evidence" value="ECO:0007669"/>
    <property type="project" value="InterPro"/>
</dbReference>
<keyword evidence="8" id="KW-1185">Reference proteome</keyword>
<reference evidence="8" key="1">
    <citation type="submission" date="2020-01" db="EMBL/GenBank/DDBJ databases">
        <authorList>
            <person name="Fang Y."/>
            <person name="Sun R."/>
            <person name="Nie L."/>
            <person name="He J."/>
            <person name="Hao L."/>
            <person name="Wang L."/>
            <person name="Su S."/>
            <person name="Lv E."/>
            <person name="Zhang Z."/>
            <person name="Xie R."/>
            <person name="Liu H."/>
        </authorList>
    </citation>
    <scope>NUCLEOTIDE SEQUENCE [LARGE SCALE GENOMIC DNA]</scope>
    <source>
        <strain evidence="8">XCT-53</strain>
    </source>
</reference>
<dbReference type="InterPro" id="IPR013587">
    <property type="entry name" value="Nitrate/nitrite_sensing"/>
</dbReference>
<gene>
    <name evidence="7" type="ORF">GWI72_11400</name>
</gene>
<dbReference type="InterPro" id="IPR004089">
    <property type="entry name" value="MCPsignal_dom"/>
</dbReference>
<comment type="similarity">
    <text evidence="2">Belongs to the methyl-accepting chemotaxis (MCP) protein family.</text>
</comment>
<dbReference type="SMART" id="SM00283">
    <property type="entry name" value="MA"/>
    <property type="match status" value="1"/>
</dbReference>
<evidence type="ECO:0000256" key="4">
    <source>
        <dbReference type="SAM" id="Phobius"/>
    </source>
</evidence>
<dbReference type="AlphaFoldDB" id="A0A7X5J8U0"/>
<dbReference type="EMBL" id="JAABLQ010000001">
    <property type="protein sequence ID" value="NBN78872.1"/>
    <property type="molecule type" value="Genomic_DNA"/>
</dbReference>
<evidence type="ECO:0000256" key="1">
    <source>
        <dbReference type="ARBA" id="ARBA00023224"/>
    </source>
</evidence>
<dbReference type="GO" id="GO:0007165">
    <property type="term" value="P:signal transduction"/>
    <property type="evidence" value="ECO:0007669"/>
    <property type="project" value="UniProtKB-KW"/>
</dbReference>
<dbReference type="Gene3D" id="1.10.287.950">
    <property type="entry name" value="Methyl-accepting chemotaxis protein"/>
    <property type="match status" value="1"/>
</dbReference>
<dbReference type="PROSITE" id="PS50111">
    <property type="entry name" value="CHEMOTAXIS_TRANSDUC_2"/>
    <property type="match status" value="1"/>
</dbReference>
<evidence type="ECO:0000259" key="6">
    <source>
        <dbReference type="PROSITE" id="PS50885"/>
    </source>
</evidence>
<dbReference type="SUPFAM" id="SSF58104">
    <property type="entry name" value="Methyl-accepting chemotaxis protein (MCP) signaling domain"/>
    <property type="match status" value="1"/>
</dbReference>
<name>A0A7X5J8U0_9HYPH</name>
<evidence type="ECO:0000313" key="7">
    <source>
        <dbReference type="EMBL" id="NBN78872.1"/>
    </source>
</evidence>
<evidence type="ECO:0000256" key="3">
    <source>
        <dbReference type="PROSITE-ProRule" id="PRU00284"/>
    </source>
</evidence>
<comment type="caution">
    <text evidence="7">The sequence shown here is derived from an EMBL/GenBank/DDBJ whole genome shotgun (WGS) entry which is preliminary data.</text>
</comment>
<dbReference type="Pfam" id="PF00015">
    <property type="entry name" value="MCPsignal"/>
    <property type="match status" value="1"/>
</dbReference>
<keyword evidence="4" id="KW-0812">Transmembrane</keyword>
<evidence type="ECO:0000259" key="5">
    <source>
        <dbReference type="PROSITE" id="PS50111"/>
    </source>
</evidence>
<keyword evidence="4" id="KW-1133">Transmembrane helix</keyword>
<dbReference type="PROSITE" id="PS50885">
    <property type="entry name" value="HAMP"/>
    <property type="match status" value="1"/>
</dbReference>
<dbReference type="Pfam" id="PF08376">
    <property type="entry name" value="NIT"/>
    <property type="match status" value="1"/>
</dbReference>
<dbReference type="Proteomes" id="UP000586722">
    <property type="component" value="Unassembled WGS sequence"/>
</dbReference>